<keyword evidence="11 15" id="KW-0067">ATP-binding</keyword>
<keyword evidence="10 15" id="KW-0274">FAD</keyword>
<evidence type="ECO:0000256" key="11">
    <source>
        <dbReference type="ARBA" id="ARBA00022840"/>
    </source>
</evidence>
<evidence type="ECO:0000256" key="5">
    <source>
        <dbReference type="ARBA" id="ARBA00022643"/>
    </source>
</evidence>
<organism evidence="17 18">
    <name type="scientific">Thermophagus xiamenensis</name>
    <dbReference type="NCBI Taxonomy" id="385682"/>
    <lineage>
        <taxon>Bacteria</taxon>
        <taxon>Pseudomonadati</taxon>
        <taxon>Bacteroidota</taxon>
        <taxon>Bacteroidia</taxon>
        <taxon>Marinilabiliales</taxon>
        <taxon>Marinilabiliaceae</taxon>
        <taxon>Thermophagus</taxon>
    </lineage>
</organism>
<dbReference type="InterPro" id="IPR014729">
    <property type="entry name" value="Rossmann-like_a/b/a_fold"/>
</dbReference>
<comment type="similarity">
    <text evidence="15">Belongs to the ribF family.</text>
</comment>
<dbReference type="InParanoid" id="A0A1I2CNE7"/>
<dbReference type="EC" id="2.7.7.2" evidence="15"/>
<name>A0A1I2CNE7_9BACT</name>
<keyword evidence="5 15" id="KW-0288">FMN</keyword>
<dbReference type="AlphaFoldDB" id="A0A1I2CNE7"/>
<keyword evidence="12" id="KW-0511">Multifunctional enzyme</keyword>
<keyword evidence="6 15" id="KW-0808">Transferase</keyword>
<dbReference type="InterPro" id="IPR002606">
    <property type="entry name" value="Riboflavin_kinase_bac"/>
</dbReference>
<evidence type="ECO:0000256" key="1">
    <source>
        <dbReference type="ARBA" id="ARBA00002121"/>
    </source>
</evidence>
<dbReference type="InterPro" id="IPR023465">
    <property type="entry name" value="Riboflavin_kinase_dom_sf"/>
</dbReference>
<keyword evidence="4 15" id="KW-0285">Flavoprotein</keyword>
<dbReference type="GO" id="GO:0009398">
    <property type="term" value="P:FMN biosynthetic process"/>
    <property type="evidence" value="ECO:0007669"/>
    <property type="project" value="UniProtKB-UniRule"/>
</dbReference>
<dbReference type="GO" id="GO:0006747">
    <property type="term" value="P:FAD biosynthetic process"/>
    <property type="evidence" value="ECO:0007669"/>
    <property type="project" value="UniProtKB-UniRule"/>
</dbReference>
<dbReference type="InterPro" id="IPR015865">
    <property type="entry name" value="Riboflavin_kinase_bac/euk"/>
</dbReference>
<dbReference type="Pfam" id="PF01687">
    <property type="entry name" value="Flavokinase"/>
    <property type="match status" value="1"/>
</dbReference>
<dbReference type="PANTHER" id="PTHR22749:SF6">
    <property type="entry name" value="RIBOFLAVIN KINASE"/>
    <property type="match status" value="1"/>
</dbReference>
<dbReference type="Gene3D" id="2.40.30.30">
    <property type="entry name" value="Riboflavin kinase-like"/>
    <property type="match status" value="1"/>
</dbReference>
<dbReference type="CDD" id="cd02064">
    <property type="entry name" value="FAD_synthetase_N"/>
    <property type="match status" value="1"/>
</dbReference>
<evidence type="ECO:0000256" key="13">
    <source>
        <dbReference type="ARBA" id="ARBA00047880"/>
    </source>
</evidence>
<evidence type="ECO:0000256" key="8">
    <source>
        <dbReference type="ARBA" id="ARBA00022741"/>
    </source>
</evidence>
<comment type="catalytic activity">
    <reaction evidence="13 15">
        <text>riboflavin + ATP = FMN + ADP + H(+)</text>
        <dbReference type="Rhea" id="RHEA:14357"/>
        <dbReference type="ChEBI" id="CHEBI:15378"/>
        <dbReference type="ChEBI" id="CHEBI:30616"/>
        <dbReference type="ChEBI" id="CHEBI:57986"/>
        <dbReference type="ChEBI" id="CHEBI:58210"/>
        <dbReference type="ChEBI" id="CHEBI:456216"/>
        <dbReference type="EC" id="2.7.1.26"/>
    </reaction>
</comment>
<dbReference type="FunCoup" id="A0A1I2CNE7">
    <property type="interactions" value="381"/>
</dbReference>
<dbReference type="InterPro" id="IPR023468">
    <property type="entry name" value="Riboflavin_kinase"/>
</dbReference>
<evidence type="ECO:0000256" key="2">
    <source>
        <dbReference type="ARBA" id="ARBA00004726"/>
    </source>
</evidence>
<dbReference type="UniPathway" id="UPA00276">
    <property type="reaction ID" value="UER00406"/>
</dbReference>
<dbReference type="eggNOG" id="COG0196">
    <property type="taxonomic scope" value="Bacteria"/>
</dbReference>
<evidence type="ECO:0000256" key="4">
    <source>
        <dbReference type="ARBA" id="ARBA00022630"/>
    </source>
</evidence>
<dbReference type="OrthoDB" id="9803667at2"/>
<dbReference type="SMART" id="SM00904">
    <property type="entry name" value="Flavokinase"/>
    <property type="match status" value="1"/>
</dbReference>
<evidence type="ECO:0000256" key="9">
    <source>
        <dbReference type="ARBA" id="ARBA00022777"/>
    </source>
</evidence>
<dbReference type="EC" id="2.7.1.26" evidence="15"/>
<evidence type="ECO:0000256" key="15">
    <source>
        <dbReference type="PIRNR" id="PIRNR004491"/>
    </source>
</evidence>
<keyword evidence="9 15" id="KW-0418">Kinase</keyword>
<evidence type="ECO:0000313" key="17">
    <source>
        <dbReference type="EMBL" id="SFE69826.1"/>
    </source>
</evidence>
<keyword evidence="7 15" id="KW-0548">Nucleotidyltransferase</keyword>
<comment type="pathway">
    <text evidence="2 15">Cofactor biosynthesis; FAD biosynthesis; FAD from FMN: step 1/1.</text>
</comment>
<protein>
    <recommendedName>
        <fullName evidence="15">Riboflavin biosynthesis protein</fullName>
    </recommendedName>
    <domain>
        <recommendedName>
            <fullName evidence="15">Riboflavin kinase</fullName>
            <ecNumber evidence="15">2.7.1.26</ecNumber>
        </recommendedName>
        <alternativeName>
            <fullName evidence="15">Flavokinase</fullName>
        </alternativeName>
    </domain>
    <domain>
        <recommendedName>
            <fullName evidence="15">FMN adenylyltransferase</fullName>
            <ecNumber evidence="15">2.7.7.2</ecNumber>
        </recommendedName>
        <alternativeName>
            <fullName evidence="15">FAD pyrophosphorylase</fullName>
        </alternativeName>
        <alternativeName>
            <fullName evidence="15">FAD synthase</fullName>
        </alternativeName>
    </domain>
</protein>
<proteinExistence type="inferred from homology"/>
<dbReference type="InterPro" id="IPR015864">
    <property type="entry name" value="FAD_synthase"/>
</dbReference>
<evidence type="ECO:0000313" key="18">
    <source>
        <dbReference type="Proteomes" id="UP000181976"/>
    </source>
</evidence>
<dbReference type="GO" id="GO:0003919">
    <property type="term" value="F:FMN adenylyltransferase activity"/>
    <property type="evidence" value="ECO:0007669"/>
    <property type="project" value="UniProtKB-UniRule"/>
</dbReference>
<dbReference type="GO" id="GO:0005524">
    <property type="term" value="F:ATP binding"/>
    <property type="evidence" value="ECO:0007669"/>
    <property type="project" value="UniProtKB-UniRule"/>
</dbReference>
<dbReference type="NCBIfam" id="TIGR00083">
    <property type="entry name" value="ribF"/>
    <property type="match status" value="1"/>
</dbReference>
<comment type="pathway">
    <text evidence="3 15">Cofactor biosynthesis; FMN biosynthesis; FMN from riboflavin (ATP route): step 1/1.</text>
</comment>
<dbReference type="GO" id="GO:0009231">
    <property type="term" value="P:riboflavin biosynthetic process"/>
    <property type="evidence" value="ECO:0007669"/>
    <property type="project" value="InterPro"/>
</dbReference>
<evidence type="ECO:0000256" key="14">
    <source>
        <dbReference type="ARBA" id="ARBA00049494"/>
    </source>
</evidence>
<dbReference type="SUPFAM" id="SSF82114">
    <property type="entry name" value="Riboflavin kinase-like"/>
    <property type="match status" value="1"/>
</dbReference>
<dbReference type="EMBL" id="FONA01000016">
    <property type="protein sequence ID" value="SFE69826.1"/>
    <property type="molecule type" value="Genomic_DNA"/>
</dbReference>
<gene>
    <name evidence="17" type="ORF">SAMN05444380_11675</name>
</gene>
<keyword evidence="18" id="KW-1185">Reference proteome</keyword>
<dbReference type="Gene3D" id="3.40.50.620">
    <property type="entry name" value="HUPs"/>
    <property type="match status" value="1"/>
</dbReference>
<comment type="catalytic activity">
    <reaction evidence="14 15">
        <text>FMN + ATP + H(+) = FAD + diphosphate</text>
        <dbReference type="Rhea" id="RHEA:17237"/>
        <dbReference type="ChEBI" id="CHEBI:15378"/>
        <dbReference type="ChEBI" id="CHEBI:30616"/>
        <dbReference type="ChEBI" id="CHEBI:33019"/>
        <dbReference type="ChEBI" id="CHEBI:57692"/>
        <dbReference type="ChEBI" id="CHEBI:58210"/>
        <dbReference type="EC" id="2.7.7.2"/>
    </reaction>
</comment>
<dbReference type="PANTHER" id="PTHR22749">
    <property type="entry name" value="RIBOFLAVIN KINASE/FMN ADENYLYLTRANSFERASE"/>
    <property type="match status" value="1"/>
</dbReference>
<dbReference type="Proteomes" id="UP000181976">
    <property type="component" value="Unassembled WGS sequence"/>
</dbReference>
<dbReference type="STRING" id="385682.SAMN05444380_11675"/>
<feature type="domain" description="Riboflavin kinase" evidence="16">
    <location>
        <begin position="182"/>
        <end position="309"/>
    </location>
</feature>
<evidence type="ECO:0000259" key="16">
    <source>
        <dbReference type="SMART" id="SM00904"/>
    </source>
</evidence>
<dbReference type="GO" id="GO:0008531">
    <property type="term" value="F:riboflavin kinase activity"/>
    <property type="evidence" value="ECO:0007669"/>
    <property type="project" value="UniProtKB-UniRule"/>
</dbReference>
<evidence type="ECO:0000256" key="12">
    <source>
        <dbReference type="ARBA" id="ARBA00023268"/>
    </source>
</evidence>
<keyword evidence="8 15" id="KW-0547">Nucleotide-binding</keyword>
<dbReference type="NCBIfam" id="NF004162">
    <property type="entry name" value="PRK05627.1-5"/>
    <property type="match status" value="1"/>
</dbReference>
<dbReference type="PIRSF" id="PIRSF004491">
    <property type="entry name" value="FAD_Synth"/>
    <property type="match status" value="1"/>
</dbReference>
<evidence type="ECO:0000256" key="7">
    <source>
        <dbReference type="ARBA" id="ARBA00022695"/>
    </source>
</evidence>
<accession>A0A1I2CNE7</accession>
<dbReference type="Pfam" id="PF06574">
    <property type="entry name" value="FAD_syn"/>
    <property type="match status" value="1"/>
</dbReference>
<dbReference type="UniPathway" id="UPA00277">
    <property type="reaction ID" value="UER00407"/>
</dbReference>
<dbReference type="SUPFAM" id="SSF52374">
    <property type="entry name" value="Nucleotidylyl transferase"/>
    <property type="match status" value="1"/>
</dbReference>
<evidence type="ECO:0000256" key="6">
    <source>
        <dbReference type="ARBA" id="ARBA00022679"/>
    </source>
</evidence>
<evidence type="ECO:0000256" key="10">
    <source>
        <dbReference type="ARBA" id="ARBA00022827"/>
    </source>
</evidence>
<sequence>MVKLISNLKGFYANNPVVAMGMFDGVHQGHKALLTRLIEKAREFNGDSVVLTFWPHPRLVLEQDPKELKLLSTIEEKTLLLSETGIDKIVVLPFTKELSLLPAEAFIRQYLLDKIGMRHLIVGYNHRFGHGGIDKSQLRTLSEELHFSFDFFGPAVIDGVKPSSTIIRKMIGDGDVWEASKLLGRFYGLKGRIGRGRKLGRELGFPTANIEIGDTIKLIPHDGVYACRVHLLGKNYGGMINIGGRPTIDGLSGEKSLEVHIFDFAREVYAEEITVEFIKRTRPEIKFPNINALKERLKKDEVEVKEILKKAGVIH</sequence>
<dbReference type="RefSeq" id="WP_010527566.1">
    <property type="nucleotide sequence ID" value="NZ_AFSL01000055.1"/>
</dbReference>
<evidence type="ECO:0000256" key="3">
    <source>
        <dbReference type="ARBA" id="ARBA00005201"/>
    </source>
</evidence>
<comment type="function">
    <text evidence="1">Catalyzes the phosphorylation of riboflavin to FMN followed by the adenylation of FMN to FAD.</text>
</comment>
<reference evidence="17 18" key="1">
    <citation type="submission" date="2016-10" db="EMBL/GenBank/DDBJ databases">
        <authorList>
            <person name="de Groot N.N."/>
        </authorList>
    </citation>
    <scope>NUCLEOTIDE SEQUENCE [LARGE SCALE GENOMIC DNA]</scope>
    <source>
        <strain evidence="17 18">DSM 19012</strain>
    </source>
</reference>